<dbReference type="Proteomes" id="UP000728185">
    <property type="component" value="Unassembled WGS sequence"/>
</dbReference>
<gene>
    <name evidence="4" type="ORF">FBUS_03633</name>
</gene>
<dbReference type="InterPro" id="IPR050145">
    <property type="entry name" value="Centrin_CML-like"/>
</dbReference>
<dbReference type="InterPro" id="IPR011992">
    <property type="entry name" value="EF-hand-dom_pair"/>
</dbReference>
<dbReference type="InterPro" id="IPR018247">
    <property type="entry name" value="EF_Hand_1_Ca_BS"/>
</dbReference>
<keyword evidence="1" id="KW-0677">Repeat</keyword>
<dbReference type="AlphaFoldDB" id="A0A8E0S1Q8"/>
<feature type="domain" description="EF-hand" evidence="3">
    <location>
        <begin position="77"/>
        <end position="112"/>
    </location>
</feature>
<evidence type="ECO:0000256" key="1">
    <source>
        <dbReference type="ARBA" id="ARBA00022737"/>
    </source>
</evidence>
<evidence type="ECO:0000313" key="4">
    <source>
        <dbReference type="EMBL" id="KAA0199197.1"/>
    </source>
</evidence>
<name>A0A8E0S1Q8_9TREM</name>
<dbReference type="EMBL" id="LUCM01001255">
    <property type="protein sequence ID" value="KAA0199197.1"/>
    <property type="molecule type" value="Genomic_DNA"/>
</dbReference>
<dbReference type="PANTHER" id="PTHR23050">
    <property type="entry name" value="CALCIUM BINDING PROTEIN"/>
    <property type="match status" value="1"/>
</dbReference>
<protein>
    <submittedName>
        <fullName evidence="4">CaM3</fullName>
    </submittedName>
</protein>
<accession>A0A8E0S1Q8</accession>
<comment type="caution">
    <text evidence="4">The sequence shown here is derived from an EMBL/GenBank/DDBJ whole genome shotgun (WGS) entry which is preliminary data.</text>
</comment>
<dbReference type="InterPro" id="IPR002048">
    <property type="entry name" value="EF_hand_dom"/>
</dbReference>
<evidence type="ECO:0000259" key="3">
    <source>
        <dbReference type="PROSITE" id="PS50222"/>
    </source>
</evidence>
<reference evidence="4" key="1">
    <citation type="submission" date="2019-05" db="EMBL/GenBank/DDBJ databases">
        <title>Annotation for the trematode Fasciolopsis buski.</title>
        <authorList>
            <person name="Choi Y.-J."/>
        </authorList>
    </citation>
    <scope>NUCLEOTIDE SEQUENCE</scope>
    <source>
        <strain evidence="4">HT</strain>
        <tissue evidence="4">Whole worm</tissue>
    </source>
</reference>
<feature type="domain" description="EF-hand" evidence="3">
    <location>
        <begin position="41"/>
        <end position="74"/>
    </location>
</feature>
<dbReference type="PROSITE" id="PS50222">
    <property type="entry name" value="EF_HAND_2"/>
    <property type="match status" value="4"/>
</dbReference>
<dbReference type="FunFam" id="1.10.238.10:FF:000001">
    <property type="entry name" value="Calmodulin 1"/>
    <property type="match status" value="1"/>
</dbReference>
<evidence type="ECO:0000256" key="2">
    <source>
        <dbReference type="ARBA" id="ARBA00022837"/>
    </source>
</evidence>
<keyword evidence="2" id="KW-0106">Calcium</keyword>
<dbReference type="SUPFAM" id="SSF47473">
    <property type="entry name" value="EF-hand"/>
    <property type="match status" value="1"/>
</dbReference>
<dbReference type="Gene3D" id="1.10.238.10">
    <property type="entry name" value="EF-hand"/>
    <property type="match status" value="2"/>
</dbReference>
<sequence>MDSFDMDKQLEDAFRKIDRNGDGFLTPDEIGECLEKFGFRKDQTDDFMTLYDTDNDGRVSKEEFFKVTKKRVSDKDSTCAMLRNTFKVIDQDHSGKISAEELRKFFSSSMGIVVPKTVEQWIEDHDKDGDKELSYEEFLDFAYEYL</sequence>
<dbReference type="SMART" id="SM00054">
    <property type="entry name" value="EFh"/>
    <property type="match status" value="4"/>
</dbReference>
<dbReference type="GO" id="GO:0005509">
    <property type="term" value="F:calcium ion binding"/>
    <property type="evidence" value="ECO:0007669"/>
    <property type="project" value="InterPro"/>
</dbReference>
<organism evidence="4 5">
    <name type="scientific">Fasciolopsis buskii</name>
    <dbReference type="NCBI Taxonomy" id="27845"/>
    <lineage>
        <taxon>Eukaryota</taxon>
        <taxon>Metazoa</taxon>
        <taxon>Spiralia</taxon>
        <taxon>Lophotrochozoa</taxon>
        <taxon>Platyhelminthes</taxon>
        <taxon>Trematoda</taxon>
        <taxon>Digenea</taxon>
        <taxon>Plagiorchiida</taxon>
        <taxon>Echinostomata</taxon>
        <taxon>Echinostomatoidea</taxon>
        <taxon>Fasciolidae</taxon>
        <taxon>Fasciolopsis</taxon>
    </lineage>
</organism>
<feature type="domain" description="EF-hand" evidence="3">
    <location>
        <begin position="5"/>
        <end position="40"/>
    </location>
</feature>
<evidence type="ECO:0000313" key="5">
    <source>
        <dbReference type="Proteomes" id="UP000728185"/>
    </source>
</evidence>
<feature type="domain" description="EF-hand" evidence="3">
    <location>
        <begin position="113"/>
        <end position="146"/>
    </location>
</feature>
<dbReference type="Pfam" id="PF13499">
    <property type="entry name" value="EF-hand_7"/>
    <property type="match status" value="2"/>
</dbReference>
<keyword evidence="5" id="KW-1185">Reference proteome</keyword>
<dbReference type="OrthoDB" id="26525at2759"/>
<proteinExistence type="predicted"/>
<dbReference type="PROSITE" id="PS00018">
    <property type="entry name" value="EF_HAND_1"/>
    <property type="match status" value="4"/>
</dbReference>